<dbReference type="AlphaFoldDB" id="A0A5E4PUB3"/>
<evidence type="ECO:0000313" key="3">
    <source>
        <dbReference type="Proteomes" id="UP000324832"/>
    </source>
</evidence>
<sequence>MEHHGRRRGRPRTEHLHSYHSRQKKSSFFHSLCSFVIMSCLMAIIYLLLEHHCTMCSNKCDLHNISKGIESISNNLTLMKHSYNDLETKIFKFSQELPKLEGQVDVLESLALTIKNRDFGWTPITTLSVNDYLPKQHNQCFTKLYNESFNVLEAIHD</sequence>
<dbReference type="EMBL" id="FZQP02000448">
    <property type="protein sequence ID" value="VVC89021.1"/>
    <property type="molecule type" value="Genomic_DNA"/>
</dbReference>
<keyword evidence="1" id="KW-0812">Transmembrane</keyword>
<keyword evidence="3" id="KW-1185">Reference proteome</keyword>
<evidence type="ECO:0000313" key="2">
    <source>
        <dbReference type="EMBL" id="VVC89021.1"/>
    </source>
</evidence>
<dbReference type="Proteomes" id="UP000324832">
    <property type="component" value="Unassembled WGS sequence"/>
</dbReference>
<keyword evidence="1" id="KW-1133">Transmembrane helix</keyword>
<reference evidence="2 3" key="1">
    <citation type="submission" date="2017-07" db="EMBL/GenBank/DDBJ databases">
        <authorList>
            <person name="Talla V."/>
            <person name="Backstrom N."/>
        </authorList>
    </citation>
    <scope>NUCLEOTIDE SEQUENCE [LARGE SCALE GENOMIC DNA]</scope>
</reference>
<feature type="transmembrane region" description="Helical" evidence="1">
    <location>
        <begin position="28"/>
        <end position="49"/>
    </location>
</feature>
<name>A0A5E4PUB3_9NEOP</name>
<protein>
    <submittedName>
        <fullName evidence="2">Uncharacterized protein</fullName>
    </submittedName>
</protein>
<evidence type="ECO:0000256" key="1">
    <source>
        <dbReference type="SAM" id="Phobius"/>
    </source>
</evidence>
<organism evidence="2 3">
    <name type="scientific">Leptidea sinapis</name>
    <dbReference type="NCBI Taxonomy" id="189913"/>
    <lineage>
        <taxon>Eukaryota</taxon>
        <taxon>Metazoa</taxon>
        <taxon>Ecdysozoa</taxon>
        <taxon>Arthropoda</taxon>
        <taxon>Hexapoda</taxon>
        <taxon>Insecta</taxon>
        <taxon>Pterygota</taxon>
        <taxon>Neoptera</taxon>
        <taxon>Endopterygota</taxon>
        <taxon>Lepidoptera</taxon>
        <taxon>Glossata</taxon>
        <taxon>Ditrysia</taxon>
        <taxon>Papilionoidea</taxon>
        <taxon>Pieridae</taxon>
        <taxon>Dismorphiinae</taxon>
        <taxon>Leptidea</taxon>
    </lineage>
</organism>
<proteinExistence type="predicted"/>
<keyword evidence="1" id="KW-0472">Membrane</keyword>
<accession>A0A5E4PUB3</accession>
<gene>
    <name evidence="2" type="ORF">LSINAPIS_LOCUS2252</name>
</gene>